<protein>
    <submittedName>
        <fullName evidence="1">Uncharacterized protein</fullName>
    </submittedName>
</protein>
<accession>A0A9Q9RE66</accession>
<comment type="caution">
    <text evidence="1">The sequence shown here is derived from an EMBL/GenBank/DDBJ whole genome shotgun (WGS) entry which is preliminary data.</text>
</comment>
<dbReference type="InterPro" id="IPR036770">
    <property type="entry name" value="Ankyrin_rpt-contain_sf"/>
</dbReference>
<dbReference type="Gene3D" id="1.25.40.20">
    <property type="entry name" value="Ankyrin repeat-containing domain"/>
    <property type="match status" value="1"/>
</dbReference>
<dbReference type="EMBL" id="CABFJX010000030">
    <property type="protein sequence ID" value="VTT59409.1"/>
    <property type="molecule type" value="Genomic_DNA"/>
</dbReference>
<evidence type="ECO:0000313" key="2">
    <source>
        <dbReference type="Proteomes" id="UP000760494"/>
    </source>
</evidence>
<dbReference type="Proteomes" id="UP000760494">
    <property type="component" value="Unassembled WGS sequence"/>
</dbReference>
<dbReference type="AlphaFoldDB" id="A0A9Q9RE66"/>
<proteinExistence type="predicted"/>
<reference evidence="1" key="1">
    <citation type="submission" date="2019-05" db="EMBL/GenBank/DDBJ databases">
        <authorList>
            <person name="Piombo E."/>
        </authorList>
    </citation>
    <scope>NUCLEOTIDE SEQUENCE</scope>
    <source>
        <strain evidence="1">C2S</strain>
    </source>
</reference>
<dbReference type="SUPFAM" id="SSF48403">
    <property type="entry name" value="Ankyrin repeat"/>
    <property type="match status" value="1"/>
</dbReference>
<name>A0A9Q9RE66_FUSFU</name>
<evidence type="ECO:0000313" key="1">
    <source>
        <dbReference type="EMBL" id="VTT59409.1"/>
    </source>
</evidence>
<sequence length="122" mass="13641">MERDEAGENLRKAMEIFESALRSHGRWKKGVVEKLEGMVDLLIKDKDGRTAAINGHGATAKLLLGTGKVDLDAKDEGGRTPYCGRLRTGMRRSSRCYKLHKRSKRAAMQFGRVQRIQLPGMA</sequence>
<organism evidence="1 2">
    <name type="scientific">Fusarium fujikuroi</name>
    <name type="common">Bakanae and foot rot disease fungus</name>
    <name type="synonym">Gibberella fujikuroi</name>
    <dbReference type="NCBI Taxonomy" id="5127"/>
    <lineage>
        <taxon>Eukaryota</taxon>
        <taxon>Fungi</taxon>
        <taxon>Dikarya</taxon>
        <taxon>Ascomycota</taxon>
        <taxon>Pezizomycotina</taxon>
        <taxon>Sordariomycetes</taxon>
        <taxon>Hypocreomycetidae</taxon>
        <taxon>Hypocreales</taxon>
        <taxon>Nectriaceae</taxon>
        <taxon>Fusarium</taxon>
        <taxon>Fusarium fujikuroi species complex</taxon>
    </lineage>
</organism>
<gene>
    <name evidence="1" type="ORF">C2S_14139</name>
</gene>